<feature type="compositionally biased region" description="Polar residues" evidence="9">
    <location>
        <begin position="266"/>
        <end position="279"/>
    </location>
</feature>
<dbReference type="AlphaFoldDB" id="M1VC96"/>
<evidence type="ECO:0000256" key="1">
    <source>
        <dbReference type="ARBA" id="ARBA00004481"/>
    </source>
</evidence>
<evidence type="ECO:0000256" key="4">
    <source>
        <dbReference type="ARBA" id="ARBA00022448"/>
    </source>
</evidence>
<dbReference type="OrthoDB" id="5890at2759"/>
<sequence>MRKSCILYEVAGRKKLGDVCTSVGDSLSRARSLPLRYTAGDSVFVLKDVCLQECGRSMESELDGIADVPDALQGLYPFFARGREVAHIEPVVSYFTRLYAVEQGLGIRRQLTHTNEQKRIAAFLSKEMNDLEALKARILSSREWSSIFRHTPLEYLHRFASRIFERAEKESISRKPAPETAAKFYAASIFLQALEQFRGREDSETSTGGTGAAVSAEFWDQLSQQIRYAQYKCVMTRRALRESTQDNVECVEVTQSVRTAPVPDKGSSSSLGKQNSTGVVSPEGSDASPQSVDDDESPPPTSTHQQCITSRSQEAFDGAAGSERQAPASLQPLSAQSPNETSQERKRRESIDDMLGSPGNGVTAGTRHAFRRHVRSALSAAEFDDDETAVKELQQALALLTGQRSTQRAQADDPPSSSGVCSGERRISFGLSCQ</sequence>
<dbReference type="GO" id="GO:0032511">
    <property type="term" value="P:late endosome to vacuole transport via multivesicular body sorting pathway"/>
    <property type="evidence" value="ECO:0007669"/>
    <property type="project" value="InterPro"/>
</dbReference>
<gene>
    <name evidence="12" type="ORF">CYME_CMI268C</name>
</gene>
<dbReference type="InterPro" id="IPR023175">
    <property type="entry name" value="Vta1/CALS_N_sf"/>
</dbReference>
<evidence type="ECO:0000313" key="13">
    <source>
        <dbReference type="Proteomes" id="UP000007014"/>
    </source>
</evidence>
<dbReference type="InterPro" id="IPR041212">
    <property type="entry name" value="Vta1_C"/>
</dbReference>
<dbReference type="PANTHER" id="PTHR46009">
    <property type="entry name" value="VACUOLAR PROTEIN SORTING-ASSOCIATED PROTEIN VTA1 HOMOLOG"/>
    <property type="match status" value="1"/>
</dbReference>
<comment type="subcellular location">
    <subcellularLocation>
        <location evidence="2">Cytoplasm</location>
    </subcellularLocation>
    <subcellularLocation>
        <location evidence="1">Endosome membrane</location>
        <topology evidence="1">Peripheral membrane protein</topology>
    </subcellularLocation>
</comment>
<feature type="compositionally biased region" description="Polar residues" evidence="9">
    <location>
        <begin position="302"/>
        <end position="313"/>
    </location>
</feature>
<evidence type="ECO:0000259" key="11">
    <source>
        <dbReference type="Pfam" id="PF18097"/>
    </source>
</evidence>
<proteinExistence type="inferred from homology"/>
<feature type="compositionally biased region" description="Polar residues" evidence="9">
    <location>
        <begin position="402"/>
        <end position="420"/>
    </location>
</feature>
<dbReference type="GO" id="GO:0005771">
    <property type="term" value="C:multivesicular body"/>
    <property type="evidence" value="ECO:0007669"/>
    <property type="project" value="TreeGrafter"/>
</dbReference>
<accession>M1VC96</accession>
<dbReference type="PANTHER" id="PTHR46009:SF1">
    <property type="entry name" value="VACUOLAR PROTEIN SORTING-ASSOCIATED PROTEIN VTA1 HOMOLOG"/>
    <property type="match status" value="1"/>
</dbReference>
<feature type="region of interest" description="Disordered" evidence="9">
    <location>
        <begin position="259"/>
        <end position="368"/>
    </location>
</feature>
<dbReference type="Proteomes" id="UP000007014">
    <property type="component" value="Chromosome 9"/>
</dbReference>
<reference evidence="12 13" key="1">
    <citation type="journal article" date="2004" name="Nature">
        <title>Genome sequence of the ultrasmall unicellular red alga Cyanidioschyzon merolae 10D.</title>
        <authorList>
            <person name="Matsuzaki M."/>
            <person name="Misumi O."/>
            <person name="Shin-i T."/>
            <person name="Maruyama S."/>
            <person name="Takahara M."/>
            <person name="Miyagishima S."/>
            <person name="Mori T."/>
            <person name="Nishida K."/>
            <person name="Yagisawa F."/>
            <person name="Nishida K."/>
            <person name="Yoshida Y."/>
            <person name="Nishimura Y."/>
            <person name="Nakao S."/>
            <person name="Kobayashi T."/>
            <person name="Momoyama Y."/>
            <person name="Higashiyama T."/>
            <person name="Minoda A."/>
            <person name="Sano M."/>
            <person name="Nomoto H."/>
            <person name="Oishi K."/>
            <person name="Hayashi H."/>
            <person name="Ohta F."/>
            <person name="Nishizaka S."/>
            <person name="Haga S."/>
            <person name="Miura S."/>
            <person name="Morishita T."/>
            <person name="Kabeya Y."/>
            <person name="Terasawa K."/>
            <person name="Suzuki Y."/>
            <person name="Ishii Y."/>
            <person name="Asakawa S."/>
            <person name="Takano H."/>
            <person name="Ohta N."/>
            <person name="Kuroiwa H."/>
            <person name="Tanaka K."/>
            <person name="Shimizu N."/>
            <person name="Sugano S."/>
            <person name="Sato N."/>
            <person name="Nozaki H."/>
            <person name="Ogasawara N."/>
            <person name="Kohara Y."/>
            <person name="Kuroiwa T."/>
        </authorList>
    </citation>
    <scope>NUCLEOTIDE SEQUENCE [LARGE SCALE GENOMIC DNA]</scope>
    <source>
        <strain evidence="12 13">10D</strain>
    </source>
</reference>
<reference evidence="12 13" key="2">
    <citation type="journal article" date="2007" name="BMC Biol.">
        <title>A 100%-complete sequence reveals unusually simple genomic features in the hot-spring red alga Cyanidioschyzon merolae.</title>
        <authorList>
            <person name="Nozaki H."/>
            <person name="Takano H."/>
            <person name="Misumi O."/>
            <person name="Terasawa K."/>
            <person name="Matsuzaki M."/>
            <person name="Maruyama S."/>
            <person name="Nishida K."/>
            <person name="Yagisawa F."/>
            <person name="Yoshida Y."/>
            <person name="Fujiwara T."/>
            <person name="Takio S."/>
            <person name="Tamura K."/>
            <person name="Chung S.J."/>
            <person name="Nakamura S."/>
            <person name="Kuroiwa H."/>
            <person name="Tanaka K."/>
            <person name="Sato N."/>
            <person name="Kuroiwa T."/>
        </authorList>
    </citation>
    <scope>NUCLEOTIDE SEQUENCE [LARGE SCALE GENOMIC DNA]</scope>
    <source>
        <strain evidence="12 13">10D</strain>
    </source>
</reference>
<dbReference type="InterPro" id="IPR044538">
    <property type="entry name" value="Vta1-like"/>
</dbReference>
<organism evidence="12 13">
    <name type="scientific">Cyanidioschyzon merolae (strain NIES-3377 / 10D)</name>
    <name type="common">Unicellular red alga</name>
    <dbReference type="NCBI Taxonomy" id="280699"/>
    <lineage>
        <taxon>Eukaryota</taxon>
        <taxon>Rhodophyta</taxon>
        <taxon>Bangiophyceae</taxon>
        <taxon>Cyanidiales</taxon>
        <taxon>Cyanidiaceae</taxon>
        <taxon>Cyanidioschyzon</taxon>
    </lineage>
</organism>
<dbReference type="RefSeq" id="XP_005536418.1">
    <property type="nucleotide sequence ID" value="XM_005536361.1"/>
</dbReference>
<dbReference type="GeneID" id="16993676"/>
<name>M1VC96_CYAM1</name>
<dbReference type="OMA" id="NECICND"/>
<dbReference type="HOGENOM" id="CLU_632177_0_0_1"/>
<dbReference type="EMBL" id="AP006491">
    <property type="protein sequence ID" value="BAM80132.1"/>
    <property type="molecule type" value="Genomic_DNA"/>
</dbReference>
<dbReference type="Gene3D" id="1.20.5.420">
    <property type="entry name" value="Immunoglobulin FC, subunit C"/>
    <property type="match status" value="1"/>
</dbReference>
<dbReference type="Pfam" id="PF18097">
    <property type="entry name" value="Vta1_C"/>
    <property type="match status" value="1"/>
</dbReference>
<keyword evidence="6" id="KW-0967">Endosome</keyword>
<dbReference type="Gramene" id="CMI268CT">
    <property type="protein sequence ID" value="CMI268CT"/>
    <property type="gene ID" value="CMI268C"/>
</dbReference>
<dbReference type="Pfam" id="PF04652">
    <property type="entry name" value="Vta1"/>
    <property type="match status" value="1"/>
</dbReference>
<feature type="domain" description="Vta1/callose synthase N-terminal" evidence="10">
    <location>
        <begin position="76"/>
        <end position="242"/>
    </location>
</feature>
<evidence type="ECO:0000256" key="5">
    <source>
        <dbReference type="ARBA" id="ARBA00022490"/>
    </source>
</evidence>
<dbReference type="Gene3D" id="1.25.40.270">
    <property type="entry name" value="Vacuolar protein sorting-associated protein vta1"/>
    <property type="match status" value="1"/>
</dbReference>
<keyword evidence="7" id="KW-0653">Protein transport</keyword>
<keyword evidence="13" id="KW-1185">Reference proteome</keyword>
<evidence type="ECO:0000256" key="6">
    <source>
        <dbReference type="ARBA" id="ARBA00022753"/>
    </source>
</evidence>
<evidence type="ECO:0000256" key="9">
    <source>
        <dbReference type="SAM" id="MobiDB-lite"/>
    </source>
</evidence>
<dbReference type="InterPro" id="IPR039431">
    <property type="entry name" value="Vta1/CALS_N"/>
</dbReference>
<feature type="compositionally biased region" description="Polar residues" evidence="9">
    <location>
        <begin position="331"/>
        <end position="341"/>
    </location>
</feature>
<evidence type="ECO:0000256" key="3">
    <source>
        <dbReference type="ARBA" id="ARBA00007895"/>
    </source>
</evidence>
<evidence type="ECO:0000256" key="2">
    <source>
        <dbReference type="ARBA" id="ARBA00004496"/>
    </source>
</evidence>
<dbReference type="eggNOG" id="KOG0917">
    <property type="taxonomic scope" value="Eukaryota"/>
</dbReference>
<dbReference type="STRING" id="280699.M1VC96"/>
<dbReference type="KEGG" id="cme:CYME_CMI268C"/>
<evidence type="ECO:0000259" key="10">
    <source>
        <dbReference type="Pfam" id="PF04652"/>
    </source>
</evidence>
<feature type="compositionally biased region" description="Basic and acidic residues" evidence="9">
    <location>
        <begin position="342"/>
        <end position="351"/>
    </location>
</feature>
<dbReference type="GO" id="GO:0010008">
    <property type="term" value="C:endosome membrane"/>
    <property type="evidence" value="ECO:0007669"/>
    <property type="project" value="UniProtKB-SubCell"/>
</dbReference>
<feature type="region of interest" description="Disordered" evidence="9">
    <location>
        <begin position="402"/>
        <end position="424"/>
    </location>
</feature>
<comment type="similarity">
    <text evidence="3">Belongs to the VTA1 family.</text>
</comment>
<keyword evidence="4" id="KW-0813">Transport</keyword>
<evidence type="ECO:0000256" key="7">
    <source>
        <dbReference type="ARBA" id="ARBA00022927"/>
    </source>
</evidence>
<evidence type="ECO:0000313" key="12">
    <source>
        <dbReference type="EMBL" id="BAM80132.1"/>
    </source>
</evidence>
<feature type="domain" description="Vta1 C-terminal" evidence="11">
    <location>
        <begin position="371"/>
        <end position="401"/>
    </location>
</feature>
<protein>
    <submittedName>
        <fullName evidence="12">Uncharacterized protein</fullName>
    </submittedName>
</protein>
<dbReference type="GO" id="GO:0015031">
    <property type="term" value="P:protein transport"/>
    <property type="evidence" value="ECO:0007669"/>
    <property type="project" value="UniProtKB-KW"/>
</dbReference>
<keyword evidence="5" id="KW-0963">Cytoplasm</keyword>
<keyword evidence="8" id="KW-0472">Membrane</keyword>
<evidence type="ECO:0000256" key="8">
    <source>
        <dbReference type="ARBA" id="ARBA00023136"/>
    </source>
</evidence>